<reference evidence="3" key="1">
    <citation type="submission" date="2022-11" db="UniProtKB">
        <authorList>
            <consortium name="WormBaseParasite"/>
        </authorList>
    </citation>
    <scope>IDENTIFICATION</scope>
</reference>
<keyword evidence="2" id="KW-1185">Reference proteome</keyword>
<dbReference type="Gene3D" id="2.40.50.90">
    <property type="match status" value="1"/>
</dbReference>
<dbReference type="AlphaFoldDB" id="A0A915BSE8"/>
<dbReference type="SUPFAM" id="SSF63748">
    <property type="entry name" value="Tudor/PWWP/MBT"/>
    <property type="match status" value="1"/>
</dbReference>
<feature type="domain" description="Tudor" evidence="1">
    <location>
        <begin position="382"/>
        <end position="479"/>
    </location>
</feature>
<dbReference type="PANTHER" id="PTHR16442:SF1">
    <property type="entry name" value="RING FINGER PROTEIN 17"/>
    <property type="match status" value="1"/>
</dbReference>
<name>A0A915BSE8_PARUN</name>
<dbReference type="WBParaSite" id="PgR053_g021_t02">
    <property type="protein sequence ID" value="PgR053_g021_t02"/>
    <property type="gene ID" value="PgR053_g021"/>
</dbReference>
<dbReference type="GO" id="GO:0005737">
    <property type="term" value="C:cytoplasm"/>
    <property type="evidence" value="ECO:0007669"/>
    <property type="project" value="UniProtKB-ARBA"/>
</dbReference>
<dbReference type="InterPro" id="IPR002999">
    <property type="entry name" value="Tudor"/>
</dbReference>
<dbReference type="InterPro" id="IPR035437">
    <property type="entry name" value="SNase_OB-fold_sf"/>
</dbReference>
<proteinExistence type="predicted"/>
<dbReference type="PANTHER" id="PTHR16442">
    <property type="entry name" value="RING FINGER PROTEIN 17"/>
    <property type="match status" value="1"/>
</dbReference>
<evidence type="ECO:0000259" key="1">
    <source>
        <dbReference type="Pfam" id="PF00567"/>
    </source>
</evidence>
<dbReference type="Gene3D" id="2.30.30.140">
    <property type="match status" value="1"/>
</dbReference>
<dbReference type="Pfam" id="PF00567">
    <property type="entry name" value="TUDOR"/>
    <property type="match status" value="2"/>
</dbReference>
<feature type="domain" description="Tudor" evidence="1">
    <location>
        <begin position="157"/>
        <end position="262"/>
    </location>
</feature>
<organism evidence="2 3">
    <name type="scientific">Parascaris univalens</name>
    <name type="common">Nematode worm</name>
    <dbReference type="NCBI Taxonomy" id="6257"/>
    <lineage>
        <taxon>Eukaryota</taxon>
        <taxon>Metazoa</taxon>
        <taxon>Ecdysozoa</taxon>
        <taxon>Nematoda</taxon>
        <taxon>Chromadorea</taxon>
        <taxon>Rhabditida</taxon>
        <taxon>Spirurina</taxon>
        <taxon>Ascaridomorpha</taxon>
        <taxon>Ascaridoidea</taxon>
        <taxon>Ascarididae</taxon>
        <taxon>Parascaris</taxon>
    </lineage>
</organism>
<accession>A0A915BSE8</accession>
<dbReference type="Proteomes" id="UP000887569">
    <property type="component" value="Unplaced"/>
</dbReference>
<protein>
    <submittedName>
        <fullName evidence="3">Tudor domain-containing protein</fullName>
    </submittedName>
</protein>
<evidence type="ECO:0000313" key="2">
    <source>
        <dbReference type="Proteomes" id="UP000887569"/>
    </source>
</evidence>
<evidence type="ECO:0000313" key="3">
    <source>
        <dbReference type="WBParaSite" id="PgR053_g021_t02"/>
    </source>
</evidence>
<sequence length="618" mass="71082">SMAPSNILISSFATVTRVTRSLPSLHCFFFSTRMAGFAKISAWDEQCDKCDLLPSSSNKPDADSFPSSSSKDTLLEHSEQIAPSDHKEMIMVETGTEWRLRKMSDMYPQYCWKYADSSVLIYYHFNMAANGVEADAPSKCANASRPVFYAKIPYEFSPYDFSVRPKSLDKACMQLRERMCAFYDTHDLPVFKKDELFSGMACVIRSGGDWRRARILEYYGGLDVLTEVVDYGTENLGDASKVRPLMKEFGRLPPLALRCRMKDVCINDLTAAKVAAFQTLLADCERLVRVELANVSCVPYLVNLYHPTIEGRNLGVTFYPREVHPEHEAARERRWQTRMAQMENRTNAEEDEDYQSDFEDEPEELPHVRYLERLEKPIGSSRLYVCHVENSRFIYLHSEYHSQAVEDMEKQLNDKWPTLSPFPRGLISPHTACAYLERDGPKSHVYRVIVSKMTEAELEIRAADHGWKKILPVECCYNGSLRILTKQFADTPFMYVCRFPSAMEHHPHFSETTILRRILPDGSAVNVHCERTKGGPPYKAEFTNDEGQNIWDIVEKIKEEEHTVHPCFEVVRYCSERVRALSFNVPADYREELEIFTPFAKGRLQLTNFFSASNRSIS</sequence>